<comment type="caution">
    <text evidence="2">The sequence shown here is derived from an EMBL/GenBank/DDBJ whole genome shotgun (WGS) entry which is preliminary data.</text>
</comment>
<sequence>MNVNSYIVKEKLPKEVAVRQRLVETLQRVAAQPAMGQQEIDQVNKQIQVLNSEINNLNEARMKEVEEDESPESKVGKLSFFRQNAAIITRKKEQTAEKLNELRSEITNYQEEMREKQDQLKQFSGEQVLRGEEFKRYVNKLRGKSSVYKMKRAELSDLRAEYGILSRTEEILKAKDAQLLEQLNAMEAQMGVSGFHETQESMEKVSSMKATIDARKGETLEEMSGMVMDLNKKIAERKAHLAPIIKELRPLRQKMQDLTVDYNEKKHSYDSVAAGLDSNMAKLEQEVKVILLIIYLFIFLAS</sequence>
<reference evidence="2 3" key="1">
    <citation type="submission" date="2019-05" db="EMBL/GenBank/DDBJ databases">
        <title>Another draft genome of Portunus trituberculatus and its Hox gene families provides insights of decapod evolution.</title>
        <authorList>
            <person name="Jeong J.-H."/>
            <person name="Song I."/>
            <person name="Kim S."/>
            <person name="Choi T."/>
            <person name="Kim D."/>
            <person name="Ryu S."/>
            <person name="Kim W."/>
        </authorList>
    </citation>
    <scope>NUCLEOTIDE SEQUENCE [LARGE SCALE GENOMIC DNA]</scope>
    <source>
        <tissue evidence="2">Muscle</tissue>
    </source>
</reference>
<keyword evidence="2" id="KW-0969">Cilium</keyword>
<gene>
    <name evidence="2" type="primary">Ift81</name>
    <name evidence="2" type="ORF">E2C01_026235</name>
</gene>
<dbReference type="GO" id="GO:0042073">
    <property type="term" value="P:intraciliary transport"/>
    <property type="evidence" value="ECO:0007669"/>
    <property type="project" value="InterPro"/>
</dbReference>
<keyword evidence="2" id="KW-0966">Cell projection</keyword>
<dbReference type="PANTHER" id="PTHR15614">
    <property type="entry name" value="INTRAFLAGELLAR TRANSPORT PROTEIN 81 HOMOLOG"/>
    <property type="match status" value="1"/>
</dbReference>
<keyword evidence="3" id="KW-1185">Reference proteome</keyword>
<dbReference type="OrthoDB" id="276029at2759"/>
<dbReference type="PANTHER" id="PTHR15614:SF2">
    <property type="entry name" value="INTRAFLAGELLAR TRANSPORT PROTEIN 81 HOMOLOG"/>
    <property type="match status" value="1"/>
</dbReference>
<organism evidence="2 3">
    <name type="scientific">Portunus trituberculatus</name>
    <name type="common">Swimming crab</name>
    <name type="synonym">Neptunus trituberculatus</name>
    <dbReference type="NCBI Taxonomy" id="210409"/>
    <lineage>
        <taxon>Eukaryota</taxon>
        <taxon>Metazoa</taxon>
        <taxon>Ecdysozoa</taxon>
        <taxon>Arthropoda</taxon>
        <taxon>Crustacea</taxon>
        <taxon>Multicrustacea</taxon>
        <taxon>Malacostraca</taxon>
        <taxon>Eumalacostraca</taxon>
        <taxon>Eucarida</taxon>
        <taxon>Decapoda</taxon>
        <taxon>Pleocyemata</taxon>
        <taxon>Brachyura</taxon>
        <taxon>Eubrachyura</taxon>
        <taxon>Portunoidea</taxon>
        <taxon>Portunidae</taxon>
        <taxon>Portuninae</taxon>
        <taxon>Portunus</taxon>
    </lineage>
</organism>
<evidence type="ECO:0000313" key="2">
    <source>
        <dbReference type="EMBL" id="MPC32901.1"/>
    </source>
</evidence>
<dbReference type="GO" id="GO:0060271">
    <property type="term" value="P:cilium assembly"/>
    <property type="evidence" value="ECO:0007669"/>
    <property type="project" value="InterPro"/>
</dbReference>
<feature type="coiled-coil region" evidence="1">
    <location>
        <begin position="40"/>
        <end position="126"/>
    </location>
</feature>
<protein>
    <submittedName>
        <fullName evidence="2">Intraflagellar transport protein 81</fullName>
    </submittedName>
</protein>
<keyword evidence="1" id="KW-0175">Coiled coil</keyword>
<evidence type="ECO:0000313" key="3">
    <source>
        <dbReference type="Proteomes" id="UP000324222"/>
    </source>
</evidence>
<proteinExistence type="predicted"/>
<dbReference type="EMBL" id="VSRR010002719">
    <property type="protein sequence ID" value="MPC32901.1"/>
    <property type="molecule type" value="Genomic_DNA"/>
</dbReference>
<dbReference type="InterPro" id="IPR029600">
    <property type="entry name" value="IFT81"/>
</dbReference>
<keyword evidence="2" id="KW-0282">Flagellum</keyword>
<dbReference type="GO" id="GO:0036064">
    <property type="term" value="C:ciliary basal body"/>
    <property type="evidence" value="ECO:0007669"/>
    <property type="project" value="TreeGrafter"/>
</dbReference>
<dbReference type="GO" id="GO:0015631">
    <property type="term" value="F:tubulin binding"/>
    <property type="evidence" value="ECO:0007669"/>
    <property type="project" value="InterPro"/>
</dbReference>
<evidence type="ECO:0000256" key="1">
    <source>
        <dbReference type="SAM" id="Coils"/>
    </source>
</evidence>
<dbReference type="GO" id="GO:0030992">
    <property type="term" value="C:intraciliary transport particle B"/>
    <property type="evidence" value="ECO:0007669"/>
    <property type="project" value="InterPro"/>
</dbReference>
<name>A0A5B7EF57_PORTR</name>
<accession>A0A5B7EF57</accession>
<dbReference type="Proteomes" id="UP000324222">
    <property type="component" value="Unassembled WGS sequence"/>
</dbReference>
<dbReference type="AlphaFoldDB" id="A0A5B7EF57"/>